<dbReference type="GO" id="GO:0030552">
    <property type="term" value="F:cAMP binding"/>
    <property type="evidence" value="ECO:0007669"/>
    <property type="project" value="TreeGrafter"/>
</dbReference>
<feature type="region of interest" description="Disordered" evidence="1">
    <location>
        <begin position="46"/>
        <end position="65"/>
    </location>
</feature>
<dbReference type="Proteomes" id="UP001178507">
    <property type="component" value="Unassembled WGS sequence"/>
</dbReference>
<feature type="domain" description="Cyclic nucleotide-binding" evidence="2">
    <location>
        <begin position="277"/>
        <end position="401"/>
    </location>
</feature>
<dbReference type="Gene3D" id="2.60.120.10">
    <property type="entry name" value="Jelly Rolls"/>
    <property type="match status" value="2"/>
</dbReference>
<dbReference type="Pfam" id="PF00027">
    <property type="entry name" value="cNMP_binding"/>
    <property type="match status" value="2"/>
</dbReference>
<dbReference type="GO" id="GO:0005829">
    <property type="term" value="C:cytosol"/>
    <property type="evidence" value="ECO:0007669"/>
    <property type="project" value="TreeGrafter"/>
</dbReference>
<dbReference type="InterPro" id="IPR014710">
    <property type="entry name" value="RmlC-like_jellyroll"/>
</dbReference>
<dbReference type="GO" id="GO:0005952">
    <property type="term" value="C:cAMP-dependent protein kinase complex"/>
    <property type="evidence" value="ECO:0007669"/>
    <property type="project" value="InterPro"/>
</dbReference>
<organism evidence="3 4">
    <name type="scientific">Effrenium voratum</name>
    <dbReference type="NCBI Taxonomy" id="2562239"/>
    <lineage>
        <taxon>Eukaryota</taxon>
        <taxon>Sar</taxon>
        <taxon>Alveolata</taxon>
        <taxon>Dinophyceae</taxon>
        <taxon>Suessiales</taxon>
        <taxon>Symbiodiniaceae</taxon>
        <taxon>Effrenium</taxon>
    </lineage>
</organism>
<accession>A0AA36MLR3</accession>
<protein>
    <recommendedName>
        <fullName evidence="2">Cyclic nucleotide-binding domain-containing protein</fullName>
    </recommendedName>
</protein>
<dbReference type="InterPro" id="IPR000595">
    <property type="entry name" value="cNMP-bd_dom"/>
</dbReference>
<dbReference type="PANTHER" id="PTHR11635">
    <property type="entry name" value="CAMP-DEPENDENT PROTEIN KINASE REGULATORY CHAIN"/>
    <property type="match status" value="1"/>
</dbReference>
<dbReference type="PROSITE" id="PS50042">
    <property type="entry name" value="CNMP_BINDING_3"/>
    <property type="match status" value="2"/>
</dbReference>
<comment type="caution">
    <text evidence="3">The sequence shown here is derived from an EMBL/GenBank/DDBJ whole genome shotgun (WGS) entry which is preliminary data.</text>
</comment>
<dbReference type="InterPro" id="IPR018490">
    <property type="entry name" value="cNMP-bd_dom_sf"/>
</dbReference>
<dbReference type="GO" id="GO:0004862">
    <property type="term" value="F:cAMP-dependent protein kinase inhibitor activity"/>
    <property type="evidence" value="ECO:0007669"/>
    <property type="project" value="TreeGrafter"/>
</dbReference>
<dbReference type="CDD" id="cd00038">
    <property type="entry name" value="CAP_ED"/>
    <property type="match status" value="2"/>
</dbReference>
<dbReference type="InterPro" id="IPR050503">
    <property type="entry name" value="cAMP-dep_PK_reg_su-like"/>
</dbReference>
<proteinExistence type="predicted"/>
<reference evidence="3" key="1">
    <citation type="submission" date="2023-08" db="EMBL/GenBank/DDBJ databases">
        <authorList>
            <person name="Chen Y."/>
            <person name="Shah S."/>
            <person name="Dougan E. K."/>
            <person name="Thang M."/>
            <person name="Chan C."/>
        </authorList>
    </citation>
    <scope>NUCLEOTIDE SEQUENCE</scope>
</reference>
<dbReference type="AlphaFoldDB" id="A0AA36MLR3"/>
<keyword evidence="4" id="KW-1185">Reference proteome</keyword>
<dbReference type="EMBL" id="CAUJNA010000157">
    <property type="protein sequence ID" value="CAJ1372795.1"/>
    <property type="molecule type" value="Genomic_DNA"/>
</dbReference>
<feature type="domain" description="Cyclic nucleotide-binding" evidence="2">
    <location>
        <begin position="90"/>
        <end position="216"/>
    </location>
</feature>
<dbReference type="SUPFAM" id="SSF51206">
    <property type="entry name" value="cAMP-binding domain-like"/>
    <property type="match status" value="2"/>
</dbReference>
<evidence type="ECO:0000259" key="2">
    <source>
        <dbReference type="PROSITE" id="PS50042"/>
    </source>
</evidence>
<dbReference type="PANTHER" id="PTHR11635:SF152">
    <property type="entry name" value="CAMP-DEPENDENT PROTEIN KINASE TYPE I REGULATORY SUBUNIT-RELATED"/>
    <property type="match status" value="1"/>
</dbReference>
<evidence type="ECO:0000313" key="3">
    <source>
        <dbReference type="EMBL" id="CAJ1372795.1"/>
    </source>
</evidence>
<sequence length="883" mass="99631">MSCCFAWLKDLGFRLSLGPGVEHELDADEESGGELAEAPAARPLLTRRGGVSAEPTGANNVRYADWHPPFHQKTPEQRQRLHAALERCPLFQGFAAHDLSRIVDAIEITRVETGDQIYVKGEIGRSGYVLISGSACAETDAQDDHALLRRSSKFKLLYEEGDFFGEHTMLWGFRRRMTVDAVTSCILGKLRRDVYFNIAARAAMAARSFRETCLRAACWAARSLCHDRGGWKLFFRGCDMFAQWKVNQAGAGVLLLRGARVIANCIHVFAFATEVPIFETFDDELIARIADIVERRLYREGEKIIQQGQPVVQKRRAPLPGEAKAELFIVASGECEATILVDKVGFGGGHELEEHAVRRYQKGERFGELGFIHRSRRAASVTATQESELFCLDRDTFERIVELELKQQENYASDPRKAIADFYSPGDHRGPGGVASGAGSSQWFAVYRPTSRDALAKMLNQTAVGKGLNVKGKSAKKNHLSGFVPFLQISDNNHKKDLEASPPDAWVTIYFQTRESQEAAHKELERVHMSVADSPAPIVRDDEFPAVYGLRMPETIMRKVYIDTADLQFQAGWETGRASEPAFMDMNLHALRKAKSDPKIVLYQYDATNELNPHGLLIAYAEEHEVAGKKIKSVKPVVSDFDTFTVGSRGVTYERLPEHQVDLMIWSLEQTRAILSQPGTKSWTSRWLEVLQKANQEGFHPTLPQYGFGDPTSYKLIEEVIKATHISGAVRHGAECFNFYFPQELDSEYLVVWDGFKDKPWAYHNQTELQDFLASRIQEGYSFPINPVWPLRDEGWYAIFDALVRAGACLNSWFPPERRIVELVEEIRSTFPDGFQADSTPAELDHEEHANLARFKARKRWRKLRSIRTLGVMKSISMQSTVE</sequence>
<gene>
    <name evidence="3" type="ORF">EVOR1521_LOCUS2791</name>
</gene>
<dbReference type="SMART" id="SM00100">
    <property type="entry name" value="cNMP"/>
    <property type="match status" value="2"/>
</dbReference>
<evidence type="ECO:0000313" key="4">
    <source>
        <dbReference type="Proteomes" id="UP001178507"/>
    </source>
</evidence>
<dbReference type="GO" id="GO:0034236">
    <property type="term" value="F:protein kinase A catalytic subunit binding"/>
    <property type="evidence" value="ECO:0007669"/>
    <property type="project" value="TreeGrafter"/>
</dbReference>
<name>A0AA36MLR3_9DINO</name>
<evidence type="ECO:0000256" key="1">
    <source>
        <dbReference type="SAM" id="MobiDB-lite"/>
    </source>
</evidence>